<dbReference type="EMBL" id="JAUNZN010000002">
    <property type="protein sequence ID" value="KAK4826592.1"/>
    <property type="molecule type" value="Genomic_DNA"/>
</dbReference>
<accession>A0AAN7S323</accession>
<organism evidence="1 2">
    <name type="scientific">Mycteria americana</name>
    <name type="common">Wood stork</name>
    <dbReference type="NCBI Taxonomy" id="33587"/>
    <lineage>
        <taxon>Eukaryota</taxon>
        <taxon>Metazoa</taxon>
        <taxon>Chordata</taxon>
        <taxon>Craniata</taxon>
        <taxon>Vertebrata</taxon>
        <taxon>Euteleostomi</taxon>
        <taxon>Archelosauria</taxon>
        <taxon>Archosauria</taxon>
        <taxon>Dinosauria</taxon>
        <taxon>Saurischia</taxon>
        <taxon>Theropoda</taxon>
        <taxon>Coelurosauria</taxon>
        <taxon>Aves</taxon>
        <taxon>Neognathae</taxon>
        <taxon>Neoaves</taxon>
        <taxon>Aequornithes</taxon>
        <taxon>Ciconiiformes</taxon>
        <taxon>Ciconiidae</taxon>
        <taxon>Mycteria</taxon>
    </lineage>
</organism>
<gene>
    <name evidence="1" type="ORF">QYF61_010354</name>
</gene>
<dbReference type="Proteomes" id="UP001333110">
    <property type="component" value="Unassembled WGS sequence"/>
</dbReference>
<proteinExistence type="predicted"/>
<protein>
    <submittedName>
        <fullName evidence="1">Uncharacterized protein</fullName>
    </submittedName>
</protein>
<sequence>MIFPLYSALLKHMRGNVSSSGFPNVGERWTYWTWRREGSRGDLINMYKYLMERKEEEEARLFSLVPTDRTRGNGHKLKPGNSMVSFQQQFWQQLSTFHLKLDGFLVSSQCECYREPTLRSGGLLKEIIWEWFAKGSYISNPVLAKAEVHTHGEPCA</sequence>
<dbReference type="AlphaFoldDB" id="A0AAN7S323"/>
<comment type="caution">
    <text evidence="1">The sequence shown here is derived from an EMBL/GenBank/DDBJ whole genome shotgun (WGS) entry which is preliminary data.</text>
</comment>
<keyword evidence="2" id="KW-1185">Reference proteome</keyword>
<evidence type="ECO:0000313" key="1">
    <source>
        <dbReference type="EMBL" id="KAK4826592.1"/>
    </source>
</evidence>
<reference evidence="1 2" key="1">
    <citation type="journal article" date="2023" name="J. Hered.">
        <title>Chromosome-level genome of the wood stork (Mycteria americana) provides insight into avian chromosome evolution.</title>
        <authorList>
            <person name="Flamio R. Jr."/>
            <person name="Ramstad K.M."/>
        </authorList>
    </citation>
    <scope>NUCLEOTIDE SEQUENCE [LARGE SCALE GENOMIC DNA]</scope>
    <source>
        <strain evidence="1">JAX WOST 10</strain>
    </source>
</reference>
<name>A0AAN7S323_MYCAM</name>
<evidence type="ECO:0000313" key="2">
    <source>
        <dbReference type="Proteomes" id="UP001333110"/>
    </source>
</evidence>